<feature type="domain" description="Polymerase beta nucleotidyltransferase" evidence="1">
    <location>
        <begin position="10"/>
        <end position="96"/>
    </location>
</feature>
<evidence type="ECO:0000313" key="3">
    <source>
        <dbReference type="Proteomes" id="UP000640335"/>
    </source>
</evidence>
<dbReference type="RefSeq" id="WP_191747316.1">
    <property type="nucleotide sequence ID" value="NZ_JACSQZ010000001.1"/>
</dbReference>
<evidence type="ECO:0000259" key="1">
    <source>
        <dbReference type="Pfam" id="PF18765"/>
    </source>
</evidence>
<dbReference type="Pfam" id="PF18765">
    <property type="entry name" value="Polbeta"/>
    <property type="match status" value="1"/>
</dbReference>
<proteinExistence type="predicted"/>
<dbReference type="EMBL" id="JACSQZ010000001">
    <property type="protein sequence ID" value="MBD7913558.1"/>
    <property type="molecule type" value="Genomic_DNA"/>
</dbReference>
<gene>
    <name evidence="2" type="ORF">H9660_00205</name>
</gene>
<dbReference type="Proteomes" id="UP000640335">
    <property type="component" value="Unassembled WGS sequence"/>
</dbReference>
<dbReference type="Gene3D" id="3.30.460.10">
    <property type="entry name" value="Beta Polymerase, domain 2"/>
    <property type="match status" value="1"/>
</dbReference>
<dbReference type="InterPro" id="IPR043519">
    <property type="entry name" value="NT_sf"/>
</dbReference>
<reference evidence="2 3" key="1">
    <citation type="submission" date="2020-08" db="EMBL/GenBank/DDBJ databases">
        <title>A Genomic Blueprint of the Chicken Gut Microbiome.</title>
        <authorList>
            <person name="Gilroy R."/>
            <person name="Ravi A."/>
            <person name="Getino M."/>
            <person name="Pursley I."/>
            <person name="Horton D.L."/>
            <person name="Alikhan N.-F."/>
            <person name="Baker D."/>
            <person name="Gharbi K."/>
            <person name="Hall N."/>
            <person name="Watson M."/>
            <person name="Adriaenssens E.M."/>
            <person name="Foster-Nyarko E."/>
            <person name="Jarju S."/>
            <person name="Secka A."/>
            <person name="Antonio M."/>
            <person name="Oren A."/>
            <person name="Chaudhuri R."/>
            <person name="La Ragione R.M."/>
            <person name="Hildebrand F."/>
            <person name="Pallen M.J."/>
        </authorList>
    </citation>
    <scope>NUCLEOTIDE SEQUENCE [LARGE SCALE GENOMIC DNA]</scope>
    <source>
        <strain evidence="2 3">Sa3CUN1</strain>
    </source>
</reference>
<keyword evidence="3" id="KW-1185">Reference proteome</keyword>
<dbReference type="NCBIfam" id="NF047752">
    <property type="entry name" value="MntA_antitoxin"/>
    <property type="match status" value="1"/>
</dbReference>
<comment type="caution">
    <text evidence="2">The sequence shown here is derived from an EMBL/GenBank/DDBJ whole genome shotgun (WGS) entry which is preliminary data.</text>
</comment>
<sequence>MFEDKLREAIELLLEYNPIIIYLFGSASRNELREDSDIDIAFLSKEDIDEYDVFMKAQELADIFKREVDLIDISKSSTVFKAQIVGNGKVIYCSDDKERMFFEMRSFKEYVLFNDERKCIIEKIKERGSIYGK</sequence>
<accession>A0ABR8PZF9</accession>
<dbReference type="PANTHER" id="PTHR43852">
    <property type="entry name" value="NUCLEOTIDYLTRANSFERASE"/>
    <property type="match status" value="1"/>
</dbReference>
<protein>
    <submittedName>
        <fullName evidence="2">Nucleotidyltransferase domain-containing protein</fullName>
    </submittedName>
</protein>
<organism evidence="2 3">
    <name type="scientific">Clostridium gallinarum</name>
    <dbReference type="NCBI Taxonomy" id="2762246"/>
    <lineage>
        <taxon>Bacteria</taxon>
        <taxon>Bacillati</taxon>
        <taxon>Bacillota</taxon>
        <taxon>Clostridia</taxon>
        <taxon>Eubacteriales</taxon>
        <taxon>Clostridiaceae</taxon>
        <taxon>Clostridium</taxon>
    </lineage>
</organism>
<dbReference type="SUPFAM" id="SSF81301">
    <property type="entry name" value="Nucleotidyltransferase"/>
    <property type="match status" value="1"/>
</dbReference>
<dbReference type="CDD" id="cd05403">
    <property type="entry name" value="NT_KNTase_like"/>
    <property type="match status" value="1"/>
</dbReference>
<name>A0ABR8PZF9_9CLOT</name>
<evidence type="ECO:0000313" key="2">
    <source>
        <dbReference type="EMBL" id="MBD7913558.1"/>
    </source>
</evidence>
<dbReference type="InterPro" id="IPR052930">
    <property type="entry name" value="TA_antitoxin_MntA"/>
</dbReference>
<dbReference type="PANTHER" id="PTHR43852:SF2">
    <property type="entry name" value="PROTEIN ADENYLYLTRANSFERASE MNTA"/>
    <property type="match status" value="1"/>
</dbReference>
<dbReference type="InterPro" id="IPR041633">
    <property type="entry name" value="Polbeta"/>
</dbReference>